<keyword evidence="2 6" id="KW-0698">rRNA processing</keyword>
<dbReference type="GO" id="GO:0005829">
    <property type="term" value="C:cytosol"/>
    <property type="evidence" value="ECO:0007669"/>
    <property type="project" value="TreeGrafter"/>
</dbReference>
<evidence type="ECO:0000256" key="2">
    <source>
        <dbReference type="ARBA" id="ARBA00022552"/>
    </source>
</evidence>
<comment type="function">
    <text evidence="6">Specifically methylates the N7 position of a guanine in 16S rRNA.</text>
</comment>
<dbReference type="EMBL" id="JACHID010000009">
    <property type="protein sequence ID" value="MBB5022210.1"/>
    <property type="molecule type" value="Genomic_DNA"/>
</dbReference>
<dbReference type="NCBIfam" id="TIGR00138">
    <property type="entry name" value="rsmG_gidB"/>
    <property type="match status" value="1"/>
</dbReference>
<keyword evidence="3 6" id="KW-0489">Methyltransferase</keyword>
<evidence type="ECO:0000256" key="4">
    <source>
        <dbReference type="ARBA" id="ARBA00022679"/>
    </source>
</evidence>
<evidence type="ECO:0000313" key="8">
    <source>
        <dbReference type="Proteomes" id="UP000528322"/>
    </source>
</evidence>
<dbReference type="InterPro" id="IPR029063">
    <property type="entry name" value="SAM-dependent_MTases_sf"/>
</dbReference>
<comment type="caution">
    <text evidence="7">The sequence shown here is derived from an EMBL/GenBank/DDBJ whole genome shotgun (WGS) entry which is preliminary data.</text>
</comment>
<dbReference type="EC" id="2.1.1.-" evidence="6"/>
<evidence type="ECO:0000313" key="7">
    <source>
        <dbReference type="EMBL" id="MBB5022210.1"/>
    </source>
</evidence>
<accession>A0A7W7Y509</accession>
<evidence type="ECO:0000256" key="1">
    <source>
        <dbReference type="ARBA" id="ARBA00022490"/>
    </source>
</evidence>
<dbReference type="InterPro" id="IPR003682">
    <property type="entry name" value="rRNA_ssu_MeTfrase_G"/>
</dbReference>
<reference evidence="7 8" key="1">
    <citation type="submission" date="2020-08" db="EMBL/GenBank/DDBJ databases">
        <title>Genomic Encyclopedia of Type Strains, Phase IV (KMG-IV): sequencing the most valuable type-strain genomes for metagenomic binning, comparative biology and taxonomic classification.</title>
        <authorList>
            <person name="Goeker M."/>
        </authorList>
    </citation>
    <scope>NUCLEOTIDE SEQUENCE [LARGE SCALE GENOMIC DNA]</scope>
    <source>
        <strain evidence="7 8">DSM 22071</strain>
    </source>
</reference>
<dbReference type="Pfam" id="PF02527">
    <property type="entry name" value="GidB"/>
    <property type="match status" value="1"/>
</dbReference>
<comment type="caution">
    <text evidence="6">Lacks conserved residue(s) required for the propagation of feature annotation.</text>
</comment>
<comment type="subcellular location">
    <subcellularLocation>
        <location evidence="6">Cytoplasm</location>
    </subcellularLocation>
</comment>
<keyword evidence="1 6" id="KW-0963">Cytoplasm</keyword>
<evidence type="ECO:0000256" key="3">
    <source>
        <dbReference type="ARBA" id="ARBA00022603"/>
    </source>
</evidence>
<feature type="binding site" evidence="6">
    <location>
        <position position="138"/>
    </location>
    <ligand>
        <name>S-adenosyl-L-methionine</name>
        <dbReference type="ChEBI" id="CHEBI:59789"/>
    </ligand>
</feature>
<name>A0A7W7Y509_9BACT</name>
<dbReference type="PANTHER" id="PTHR31760:SF0">
    <property type="entry name" value="S-ADENOSYL-L-METHIONINE-DEPENDENT METHYLTRANSFERASES SUPERFAMILY PROTEIN"/>
    <property type="match status" value="1"/>
</dbReference>
<keyword evidence="4 6" id="KW-0808">Transferase</keyword>
<evidence type="ECO:0000256" key="5">
    <source>
        <dbReference type="ARBA" id="ARBA00022691"/>
    </source>
</evidence>
<dbReference type="Gene3D" id="3.40.50.150">
    <property type="entry name" value="Vaccinia Virus protein VP39"/>
    <property type="match status" value="1"/>
</dbReference>
<comment type="similarity">
    <text evidence="6">Belongs to the methyltransferase superfamily. RNA methyltransferase RsmG family.</text>
</comment>
<keyword evidence="8" id="KW-1185">Reference proteome</keyword>
<dbReference type="RefSeq" id="WP_183732316.1">
    <property type="nucleotide sequence ID" value="NZ_JACHID010000009.1"/>
</dbReference>
<feature type="binding site" evidence="6">
    <location>
        <position position="76"/>
    </location>
    <ligand>
        <name>S-adenosyl-L-methionine</name>
        <dbReference type="ChEBI" id="CHEBI:59789"/>
    </ligand>
</feature>
<dbReference type="AlphaFoldDB" id="A0A7W7Y509"/>
<dbReference type="Proteomes" id="UP000528322">
    <property type="component" value="Unassembled WGS sequence"/>
</dbReference>
<organism evidence="7 8">
    <name type="scientific">Desulfurispira natronophila</name>
    <dbReference type="NCBI Taxonomy" id="682562"/>
    <lineage>
        <taxon>Bacteria</taxon>
        <taxon>Pseudomonadati</taxon>
        <taxon>Chrysiogenota</taxon>
        <taxon>Chrysiogenia</taxon>
        <taxon>Chrysiogenales</taxon>
        <taxon>Chrysiogenaceae</taxon>
        <taxon>Desulfurispira</taxon>
    </lineage>
</organism>
<keyword evidence="5 6" id="KW-0949">S-adenosyl-L-methionine</keyword>
<dbReference type="HAMAP" id="MF_00074">
    <property type="entry name" value="16SrRNA_methyltr_G"/>
    <property type="match status" value="1"/>
</dbReference>
<dbReference type="GO" id="GO:0070043">
    <property type="term" value="F:rRNA (guanine-N7-)-methyltransferase activity"/>
    <property type="evidence" value="ECO:0007669"/>
    <property type="project" value="UniProtKB-UniRule"/>
</dbReference>
<feature type="binding site" evidence="6">
    <location>
        <position position="71"/>
    </location>
    <ligand>
        <name>S-adenosyl-L-methionine</name>
        <dbReference type="ChEBI" id="CHEBI:59789"/>
    </ligand>
</feature>
<dbReference type="PANTHER" id="PTHR31760">
    <property type="entry name" value="S-ADENOSYL-L-METHIONINE-DEPENDENT METHYLTRANSFERASES SUPERFAMILY PROTEIN"/>
    <property type="match status" value="1"/>
</dbReference>
<dbReference type="SUPFAM" id="SSF53335">
    <property type="entry name" value="S-adenosyl-L-methionine-dependent methyltransferases"/>
    <property type="match status" value="1"/>
</dbReference>
<evidence type="ECO:0000256" key="6">
    <source>
        <dbReference type="HAMAP-Rule" id="MF_00074"/>
    </source>
</evidence>
<gene>
    <name evidence="6" type="primary">rsmG</name>
    <name evidence="7" type="ORF">HNR37_001542</name>
</gene>
<sequence>MNVFERYLHDCGQGDLLPAFERYAQELERWNRAKKITAITGRQEIFQRHFLDSVQGVVDLVPRGAVVMDIGCGAGFPGVPLRMVRPDIQLIAVDSISKKMAFVRHLVRQLGLAGVVLHDCRAEELSQYHGEMDVVMFRAVAEARELVKIGLPFLKQTGKLLLWKTRREVLELEVLASSLGLQVSLTFPPDPEGRDVVLVSLQPTE</sequence>
<dbReference type="CDD" id="cd02440">
    <property type="entry name" value="AdoMet_MTases"/>
    <property type="match status" value="1"/>
</dbReference>
<proteinExistence type="inferred from homology"/>
<protein>
    <recommendedName>
        <fullName evidence="6">Ribosomal RNA small subunit methyltransferase G</fullName>
        <ecNumber evidence="6">2.1.1.-</ecNumber>
    </recommendedName>
    <alternativeName>
        <fullName evidence="6">16S rRNA 7-methylguanosine methyltransferase</fullName>
        <shortName evidence="6">16S rRNA m7G methyltransferase</shortName>
    </alternativeName>
</protein>
<feature type="binding site" evidence="6">
    <location>
        <begin position="122"/>
        <end position="123"/>
    </location>
    <ligand>
        <name>S-adenosyl-L-methionine</name>
        <dbReference type="ChEBI" id="CHEBI:59789"/>
    </ligand>
</feature>